<reference evidence="1 2" key="1">
    <citation type="submission" date="2019-09" db="EMBL/GenBank/DDBJ databases">
        <title>Nocardioides panacisoli sp. nov., isolated from the soil of a ginseng field.</title>
        <authorList>
            <person name="Cho C."/>
        </authorList>
    </citation>
    <scope>NUCLEOTIDE SEQUENCE [LARGE SCALE GENOMIC DNA]</scope>
    <source>
        <strain evidence="1 2">BN130099</strain>
    </source>
</reference>
<dbReference type="PROSITE" id="PS51257">
    <property type="entry name" value="PROKAR_LIPOPROTEIN"/>
    <property type="match status" value="1"/>
</dbReference>
<comment type="caution">
    <text evidence="1">The sequence shown here is derived from an EMBL/GenBank/DDBJ whole genome shotgun (WGS) entry which is preliminary data.</text>
</comment>
<protein>
    <submittedName>
        <fullName evidence="1">Uncharacterized protein</fullName>
    </submittedName>
</protein>
<name>A0A5B1LHH0_9ACTN</name>
<gene>
    <name evidence="1" type="ORF">F0U44_06970</name>
</gene>
<evidence type="ECO:0000313" key="2">
    <source>
        <dbReference type="Proteomes" id="UP000325003"/>
    </source>
</evidence>
<organism evidence="1 2">
    <name type="scientific">Nocardioides humilatus</name>
    <dbReference type="NCBI Taxonomy" id="2607660"/>
    <lineage>
        <taxon>Bacteria</taxon>
        <taxon>Bacillati</taxon>
        <taxon>Actinomycetota</taxon>
        <taxon>Actinomycetes</taxon>
        <taxon>Propionibacteriales</taxon>
        <taxon>Nocardioidaceae</taxon>
        <taxon>Nocardioides</taxon>
    </lineage>
</organism>
<dbReference type="Proteomes" id="UP000325003">
    <property type="component" value="Unassembled WGS sequence"/>
</dbReference>
<proteinExistence type="predicted"/>
<dbReference type="AlphaFoldDB" id="A0A5B1LHH0"/>
<reference evidence="1 2" key="2">
    <citation type="submission" date="2019-09" db="EMBL/GenBank/DDBJ databases">
        <authorList>
            <person name="Jin C."/>
        </authorList>
    </citation>
    <scope>NUCLEOTIDE SEQUENCE [LARGE SCALE GENOMIC DNA]</scope>
    <source>
        <strain evidence="1 2">BN130099</strain>
    </source>
</reference>
<keyword evidence="2" id="KW-1185">Reference proteome</keyword>
<accession>A0A5B1LHH0</accession>
<dbReference type="EMBL" id="VUJV01000002">
    <property type="protein sequence ID" value="KAA1420165.1"/>
    <property type="molecule type" value="Genomic_DNA"/>
</dbReference>
<dbReference type="RefSeq" id="WP_149727589.1">
    <property type="nucleotide sequence ID" value="NZ_VUJV01000002.1"/>
</dbReference>
<evidence type="ECO:0000313" key="1">
    <source>
        <dbReference type="EMBL" id="KAA1420165.1"/>
    </source>
</evidence>
<sequence length="317" mass="33211">MTSGVRWLVPLVALLATGCSDPAKPVFPQDPPTQTLATDYDAGLEPSAAVLALVPQAATTLEVTDFDELRLTLGFGALDRSSPEADRAAFWRAVTTAATLSDGMLRPFADQLAAYDFGEDDVAWEASYGDGADGWVIALHDDVPLAQVQKAIDDGVGPLAGAELDTDSYLLTSTTSPDGEESWGALPEVVQLVGQSANATYVDRACLDFDTVFGAGMEAQLAAGPRLAFDALDPLTGFSVALGADLATVRLGEARSDAFDRLRIADVMPAIKPEFGAGYARGVADPSTGRIGYDIQGARAAVELIEDRHLPFAVCGD</sequence>